<sequence length="196" mass="20388">MKIPLIVNAGDSVGWSEVAFSDPVLGQITASGGWSLTFSFRGTQGAGGLDLVGTAAGSGWSFALTPAQSAALNSGSSVVVWSWQAYATKAAARLTVGTGVLRARPNLAGLAATAAFDGRSQAEQDLEAVRAELKSRVNGGLTVEYSIGARSLKKEPVAALLELEQRCLRIVRRERKAQAAANGLGNPGRFAVRFRG</sequence>
<evidence type="ECO:0000313" key="1">
    <source>
        <dbReference type="EMBL" id="GLT20794.1"/>
    </source>
</evidence>
<accession>A0ABQ6F749</accession>
<dbReference type="Proteomes" id="UP001157167">
    <property type="component" value="Unassembled WGS sequence"/>
</dbReference>
<protein>
    <submittedName>
        <fullName evidence="1">Uncharacterized protein</fullName>
    </submittedName>
</protein>
<proteinExistence type="predicted"/>
<reference evidence="2" key="1">
    <citation type="journal article" date="2019" name="Int. J. Syst. Evol. Microbiol.">
        <title>The Global Catalogue of Microorganisms (GCM) 10K type strain sequencing project: providing services to taxonomists for standard genome sequencing and annotation.</title>
        <authorList>
            <consortium name="The Broad Institute Genomics Platform"/>
            <consortium name="The Broad Institute Genome Sequencing Center for Infectious Disease"/>
            <person name="Wu L."/>
            <person name="Ma J."/>
        </authorList>
    </citation>
    <scope>NUCLEOTIDE SEQUENCE [LARGE SCALE GENOMIC DNA]</scope>
    <source>
        <strain evidence="2">NBRC 102407</strain>
    </source>
</reference>
<organism evidence="1 2">
    <name type="scientific">Zoogloea oryzae</name>
    <dbReference type="NCBI Taxonomy" id="310767"/>
    <lineage>
        <taxon>Bacteria</taxon>
        <taxon>Pseudomonadati</taxon>
        <taxon>Pseudomonadota</taxon>
        <taxon>Betaproteobacteria</taxon>
        <taxon>Rhodocyclales</taxon>
        <taxon>Zoogloeaceae</taxon>
        <taxon>Zoogloea</taxon>
    </lineage>
</organism>
<comment type="caution">
    <text evidence="1">The sequence shown here is derived from an EMBL/GenBank/DDBJ whole genome shotgun (WGS) entry which is preliminary data.</text>
</comment>
<dbReference type="EMBL" id="BSPX01000002">
    <property type="protein sequence ID" value="GLT20794.1"/>
    <property type="molecule type" value="Genomic_DNA"/>
</dbReference>
<dbReference type="RefSeq" id="WP_284186386.1">
    <property type="nucleotide sequence ID" value="NZ_BSPX01000002.1"/>
</dbReference>
<keyword evidence="2" id="KW-1185">Reference proteome</keyword>
<name>A0ABQ6F749_9RHOO</name>
<gene>
    <name evidence="1" type="ORF">GCM10007933_02460</name>
</gene>
<evidence type="ECO:0000313" key="2">
    <source>
        <dbReference type="Proteomes" id="UP001157167"/>
    </source>
</evidence>